<dbReference type="InterPro" id="IPR024072">
    <property type="entry name" value="DHFR-like_dom_sf"/>
</dbReference>
<evidence type="ECO:0000313" key="3">
    <source>
        <dbReference type="Proteomes" id="UP000252706"/>
    </source>
</evidence>
<dbReference type="GO" id="GO:0008703">
    <property type="term" value="F:5-amino-6-(5-phosphoribosylamino)uracil reductase activity"/>
    <property type="evidence" value="ECO:0007669"/>
    <property type="project" value="InterPro"/>
</dbReference>
<dbReference type="InterPro" id="IPR050765">
    <property type="entry name" value="Riboflavin_Biosynth_HTPR"/>
</dbReference>
<dbReference type="RefSeq" id="WP_113825626.1">
    <property type="nucleotide sequence ID" value="NZ_QOCE01000048.1"/>
</dbReference>
<gene>
    <name evidence="2" type="ORF">DS909_21405</name>
</gene>
<dbReference type="AlphaFoldDB" id="A0A366WPC5"/>
<dbReference type="EMBL" id="QOCE01000048">
    <property type="protein sequence ID" value="RBW50419.1"/>
    <property type="molecule type" value="Genomic_DNA"/>
</dbReference>
<organism evidence="2 3">
    <name type="scientific">Phaeobacter gallaeciensis</name>
    <dbReference type="NCBI Taxonomy" id="60890"/>
    <lineage>
        <taxon>Bacteria</taxon>
        <taxon>Pseudomonadati</taxon>
        <taxon>Pseudomonadota</taxon>
        <taxon>Alphaproteobacteria</taxon>
        <taxon>Rhodobacterales</taxon>
        <taxon>Roseobacteraceae</taxon>
        <taxon>Phaeobacter</taxon>
    </lineage>
</organism>
<dbReference type="PANTHER" id="PTHR38011:SF11">
    <property type="entry name" value="2,5-DIAMINO-6-RIBOSYLAMINO-4(3H)-PYRIMIDINONE 5'-PHOSPHATE REDUCTASE"/>
    <property type="match status" value="1"/>
</dbReference>
<proteinExistence type="predicted"/>
<dbReference type="Pfam" id="PF01872">
    <property type="entry name" value="RibD_C"/>
    <property type="match status" value="1"/>
</dbReference>
<protein>
    <submittedName>
        <fullName evidence="2">Dihydrofolate reductase</fullName>
    </submittedName>
</protein>
<accession>A0A366WPC5</accession>
<dbReference type="SUPFAM" id="SSF53597">
    <property type="entry name" value="Dihydrofolate reductase-like"/>
    <property type="match status" value="1"/>
</dbReference>
<comment type="caution">
    <text evidence="2">The sequence shown here is derived from an EMBL/GenBank/DDBJ whole genome shotgun (WGS) entry which is preliminary data.</text>
</comment>
<feature type="domain" description="Bacterial bifunctional deaminase-reductase C-terminal" evidence="1">
    <location>
        <begin position="11"/>
        <end position="165"/>
    </location>
</feature>
<sequence length="179" mass="19098">MSTRPTYVGYIAMSLDGFIADTNGSVEWLDPFNEALASDGTDGGYGDFIGPVDALIMGRPTYQQVMGWGWPYEARPGYVLTRDSTLTGDHIAAAGDIDTLRAAIETAGHTRVWVMGGGETQRAALDAGLFDTLRVFVMPTLLGNGLPCFAPGPQHNLTLTGSAQKPGGILQIDYDIIKD</sequence>
<dbReference type="Proteomes" id="UP000252706">
    <property type="component" value="Unassembled WGS sequence"/>
</dbReference>
<dbReference type="Gene3D" id="3.40.430.10">
    <property type="entry name" value="Dihydrofolate Reductase, subunit A"/>
    <property type="match status" value="1"/>
</dbReference>
<dbReference type="OrthoDB" id="9782335at2"/>
<dbReference type="PANTHER" id="PTHR38011">
    <property type="entry name" value="DIHYDROFOLATE REDUCTASE FAMILY PROTEIN (AFU_ORTHOLOGUE AFUA_8G06820)"/>
    <property type="match status" value="1"/>
</dbReference>
<evidence type="ECO:0000259" key="1">
    <source>
        <dbReference type="Pfam" id="PF01872"/>
    </source>
</evidence>
<evidence type="ECO:0000313" key="2">
    <source>
        <dbReference type="EMBL" id="RBW50419.1"/>
    </source>
</evidence>
<dbReference type="GO" id="GO:0009231">
    <property type="term" value="P:riboflavin biosynthetic process"/>
    <property type="evidence" value="ECO:0007669"/>
    <property type="project" value="InterPro"/>
</dbReference>
<name>A0A366WPC5_9RHOB</name>
<reference evidence="2 3" key="1">
    <citation type="submission" date="2018-07" db="EMBL/GenBank/DDBJ databases">
        <title>Modular assembly of carbohydrate-degrading microbial communities in the ocean.</title>
        <authorList>
            <person name="Enke T.N."/>
            <person name="Datta M.S."/>
            <person name="Schwartzman J.A."/>
            <person name="Cermak N."/>
            <person name="Schmitz D.A."/>
            <person name="Barrere J."/>
            <person name="Cordero O.X."/>
        </authorList>
    </citation>
    <scope>NUCLEOTIDE SEQUENCE [LARGE SCALE GENOMIC DNA]</scope>
    <source>
        <strain evidence="2 3">C3M10</strain>
    </source>
</reference>
<dbReference type="InterPro" id="IPR002734">
    <property type="entry name" value="RibDG_C"/>
</dbReference>